<dbReference type="SMART" id="SM00448">
    <property type="entry name" value="REC"/>
    <property type="match status" value="1"/>
</dbReference>
<dbReference type="InterPro" id="IPR011006">
    <property type="entry name" value="CheY-like_superfamily"/>
</dbReference>
<dbReference type="Proteomes" id="UP000001296">
    <property type="component" value="Chromosome"/>
</dbReference>
<accession>E0RPM9</accession>
<dbReference type="Pfam" id="PF00072">
    <property type="entry name" value="Response_reg"/>
    <property type="match status" value="1"/>
</dbReference>
<gene>
    <name evidence="3" type="ordered locus">STHERM_c03710</name>
</gene>
<evidence type="ECO:0000256" key="1">
    <source>
        <dbReference type="PROSITE-ProRule" id="PRU00169"/>
    </source>
</evidence>
<feature type="modified residue" description="4-aspartylphosphate" evidence="1">
    <location>
        <position position="53"/>
    </location>
</feature>
<reference key="1">
    <citation type="submission" date="2009-08" db="EMBL/GenBank/DDBJ databases">
        <title>The genome sequence of Spirochaeta thermophila DSM6192.</title>
        <authorList>
            <person name="Angelov A."/>
            <person name="Mientus M."/>
            <person name="Wittenberg S."/>
            <person name="Lehmann R."/>
            <person name="Liesegang H."/>
            <person name="Daniel R."/>
            <person name="Liebl W."/>
        </authorList>
    </citation>
    <scope>NUCLEOTIDE SEQUENCE</scope>
    <source>
        <strain>DSM 6192</strain>
    </source>
</reference>
<dbReference type="GO" id="GO:0000160">
    <property type="term" value="P:phosphorelay signal transduction system"/>
    <property type="evidence" value="ECO:0007669"/>
    <property type="project" value="InterPro"/>
</dbReference>
<dbReference type="AlphaFoldDB" id="E0RPM9"/>
<evidence type="ECO:0000313" key="4">
    <source>
        <dbReference type="Proteomes" id="UP000001296"/>
    </source>
</evidence>
<dbReference type="PROSITE" id="PS50110">
    <property type="entry name" value="RESPONSE_REGULATORY"/>
    <property type="match status" value="1"/>
</dbReference>
<keyword evidence="1" id="KW-0597">Phosphoprotein</keyword>
<protein>
    <submittedName>
        <fullName evidence="3">Response regulator receiver protein</fullName>
    </submittedName>
</protein>
<dbReference type="SUPFAM" id="SSF52172">
    <property type="entry name" value="CheY-like"/>
    <property type="match status" value="1"/>
</dbReference>
<dbReference type="InterPro" id="IPR052048">
    <property type="entry name" value="ST_Response_Regulator"/>
</dbReference>
<dbReference type="KEGG" id="sta:STHERM_c03710"/>
<dbReference type="HOGENOM" id="CLU_000445_69_15_12"/>
<dbReference type="PANTHER" id="PTHR43228">
    <property type="entry name" value="TWO-COMPONENT RESPONSE REGULATOR"/>
    <property type="match status" value="1"/>
</dbReference>
<dbReference type="RefSeq" id="WP_013313184.1">
    <property type="nucleotide sequence ID" value="NC_014484.1"/>
</dbReference>
<evidence type="ECO:0000259" key="2">
    <source>
        <dbReference type="PROSITE" id="PS50110"/>
    </source>
</evidence>
<dbReference type="EMBL" id="CP001698">
    <property type="protein sequence ID" value="ADN01343.1"/>
    <property type="molecule type" value="Genomic_DNA"/>
</dbReference>
<dbReference type="InterPro" id="IPR001789">
    <property type="entry name" value="Sig_transdc_resp-reg_receiver"/>
</dbReference>
<dbReference type="PANTHER" id="PTHR43228:SF1">
    <property type="entry name" value="TWO-COMPONENT RESPONSE REGULATOR ARR22"/>
    <property type="match status" value="1"/>
</dbReference>
<dbReference type="PaxDb" id="665571-STHERM_c03710"/>
<organism evidence="3 4">
    <name type="scientific">Winmispira thermophila (strain ATCC 49972 / DSM 6192 / RI 19.B1)</name>
    <name type="common">Spirochaeta thermophila</name>
    <dbReference type="NCBI Taxonomy" id="665571"/>
    <lineage>
        <taxon>Bacteria</taxon>
        <taxon>Pseudomonadati</taxon>
        <taxon>Spirochaetota</taxon>
        <taxon>Spirochaetia</taxon>
        <taxon>Winmispirales</taxon>
        <taxon>Winmispiraceae</taxon>
        <taxon>Winmispira</taxon>
    </lineage>
</organism>
<proteinExistence type="predicted"/>
<sequence>MAKTVLVVDDALLARKIARKILEKEGYQVEEAEGGQEAISMLEAQRPDVLLLDLLMPGMDGIQVLEELAKRRVSVPTIVVSADTQESTKQRCIQLGAKVFLNKPLTEEELKKALQEVSQ</sequence>
<feature type="domain" description="Response regulatory" evidence="2">
    <location>
        <begin position="4"/>
        <end position="118"/>
    </location>
</feature>
<evidence type="ECO:0000313" key="3">
    <source>
        <dbReference type="EMBL" id="ADN01343.1"/>
    </source>
</evidence>
<name>E0RPM9_WINT6</name>
<dbReference type="Gene3D" id="3.40.50.2300">
    <property type="match status" value="1"/>
</dbReference>
<reference evidence="3 4" key="2">
    <citation type="journal article" date="2010" name="J. Bacteriol.">
        <title>Genome sequence of the polysaccharide-degrading, thermophilic anaerobe Spirochaeta thermophila DSM 6192.</title>
        <authorList>
            <person name="Angelov A."/>
            <person name="Liebl S."/>
            <person name="Ballschmiter M."/>
            <person name="Bomeke M."/>
            <person name="Lehmann R."/>
            <person name="Liesegang H."/>
            <person name="Daniel R."/>
            <person name="Liebl W."/>
        </authorList>
    </citation>
    <scope>NUCLEOTIDE SEQUENCE [LARGE SCALE GENOMIC DNA]</scope>
    <source>
        <strain evidence="4">ATCC 49972 / DSM 6192 / RI 19.B1</strain>
    </source>
</reference>
<dbReference type="eggNOG" id="COG0784">
    <property type="taxonomic scope" value="Bacteria"/>
</dbReference>